<keyword evidence="4" id="KW-1185">Reference proteome</keyword>
<dbReference type="EMBL" id="JAESWB010000384">
    <property type="protein sequence ID" value="MBL4955132.1"/>
    <property type="molecule type" value="Genomic_DNA"/>
</dbReference>
<sequence length="195" mass="22208">LIVSIFIQSGIRRGALAKLKISDLMLHGTSDQIRIYRSGVDPTDTRLDKPNQKSKAHLATLPRALMEQIKHYIEHIRSQIPGSQAHDFIFVSEKSSRGTLGQPLSLKSINSIFTALSKNLGFHIYPHLLRHKWNEVFDAKGTEMGMDPYILEEARRYAMGWVAGSSMNDIYNDKRLAAKSREISLAHQRRVDRQK</sequence>
<proteinExistence type="predicted"/>
<evidence type="ECO:0000313" key="3">
    <source>
        <dbReference type="EMBL" id="MBL4955132.1"/>
    </source>
</evidence>
<feature type="non-terminal residue" evidence="3">
    <location>
        <position position="1"/>
    </location>
</feature>
<comment type="caution">
    <text evidence="3">The sequence shown here is derived from an EMBL/GenBank/DDBJ whole genome shotgun (WGS) entry which is preliminary data.</text>
</comment>
<gene>
    <name evidence="3" type="ORF">JK635_23565</name>
</gene>
<evidence type="ECO:0000259" key="2">
    <source>
        <dbReference type="PROSITE" id="PS51898"/>
    </source>
</evidence>
<dbReference type="RefSeq" id="WP_202656394.1">
    <property type="nucleotide sequence ID" value="NZ_JAESWB010000384.1"/>
</dbReference>
<organism evidence="3 4">
    <name type="scientific">Neobacillus paridis</name>
    <dbReference type="NCBI Taxonomy" id="2803862"/>
    <lineage>
        <taxon>Bacteria</taxon>
        <taxon>Bacillati</taxon>
        <taxon>Bacillota</taxon>
        <taxon>Bacilli</taxon>
        <taxon>Bacillales</taxon>
        <taxon>Bacillaceae</taxon>
        <taxon>Neobacillus</taxon>
    </lineage>
</organism>
<reference evidence="3 4" key="1">
    <citation type="submission" date="2021-01" db="EMBL/GenBank/DDBJ databases">
        <title>Genome public.</title>
        <authorList>
            <person name="Liu C."/>
            <person name="Sun Q."/>
        </authorList>
    </citation>
    <scope>NUCLEOTIDE SEQUENCE [LARGE SCALE GENOMIC DNA]</scope>
    <source>
        <strain evidence="3 4">YIM B02564</strain>
    </source>
</reference>
<dbReference type="InterPro" id="IPR002104">
    <property type="entry name" value="Integrase_catalytic"/>
</dbReference>
<dbReference type="Gene3D" id="1.10.443.10">
    <property type="entry name" value="Intergrase catalytic core"/>
    <property type="match status" value="1"/>
</dbReference>
<name>A0ABS1TUZ7_9BACI</name>
<dbReference type="Proteomes" id="UP000623967">
    <property type="component" value="Unassembled WGS sequence"/>
</dbReference>
<accession>A0ABS1TUZ7</accession>
<dbReference type="SUPFAM" id="SSF56349">
    <property type="entry name" value="DNA breaking-rejoining enzymes"/>
    <property type="match status" value="1"/>
</dbReference>
<evidence type="ECO:0000256" key="1">
    <source>
        <dbReference type="ARBA" id="ARBA00023172"/>
    </source>
</evidence>
<dbReference type="Pfam" id="PF00589">
    <property type="entry name" value="Phage_integrase"/>
    <property type="match status" value="1"/>
</dbReference>
<feature type="domain" description="Tyr recombinase" evidence="2">
    <location>
        <begin position="1"/>
        <end position="187"/>
    </location>
</feature>
<protein>
    <submittedName>
        <fullName evidence="3">Site-specific integrase</fullName>
    </submittedName>
</protein>
<keyword evidence="1" id="KW-0233">DNA recombination</keyword>
<dbReference type="CDD" id="cd00397">
    <property type="entry name" value="DNA_BRE_C"/>
    <property type="match status" value="1"/>
</dbReference>
<dbReference type="PROSITE" id="PS51898">
    <property type="entry name" value="TYR_RECOMBINASE"/>
    <property type="match status" value="1"/>
</dbReference>
<dbReference type="InterPro" id="IPR011010">
    <property type="entry name" value="DNA_brk_join_enz"/>
</dbReference>
<dbReference type="InterPro" id="IPR013762">
    <property type="entry name" value="Integrase-like_cat_sf"/>
</dbReference>
<evidence type="ECO:0000313" key="4">
    <source>
        <dbReference type="Proteomes" id="UP000623967"/>
    </source>
</evidence>